<keyword evidence="1" id="KW-0472">Membrane</keyword>
<protein>
    <recommendedName>
        <fullName evidence="4">Integral membrane protein</fullName>
    </recommendedName>
</protein>
<evidence type="ECO:0000313" key="2">
    <source>
        <dbReference type="EMBL" id="MDZ5757082.1"/>
    </source>
</evidence>
<proteinExistence type="predicted"/>
<gene>
    <name evidence="2" type="ORF">RAK27_00235</name>
</gene>
<feature type="transmembrane region" description="Helical" evidence="1">
    <location>
        <begin position="109"/>
        <end position="132"/>
    </location>
</feature>
<feature type="transmembrane region" description="Helical" evidence="1">
    <location>
        <begin position="12"/>
        <end position="33"/>
    </location>
</feature>
<dbReference type="Proteomes" id="UP001290462">
    <property type="component" value="Unassembled WGS sequence"/>
</dbReference>
<evidence type="ECO:0008006" key="4">
    <source>
        <dbReference type="Google" id="ProtNLM"/>
    </source>
</evidence>
<keyword evidence="1" id="KW-0812">Transmembrane</keyword>
<dbReference type="EMBL" id="JAVBVO010000001">
    <property type="protein sequence ID" value="MDZ5757082.1"/>
    <property type="molecule type" value="Genomic_DNA"/>
</dbReference>
<keyword evidence="1" id="KW-1133">Transmembrane helix</keyword>
<dbReference type="Pfam" id="PF19700">
    <property type="entry name" value="DUF6198"/>
    <property type="match status" value="1"/>
</dbReference>
<dbReference type="PANTHER" id="PTHR40078:SF1">
    <property type="entry name" value="INTEGRAL MEMBRANE PROTEIN"/>
    <property type="match status" value="1"/>
</dbReference>
<feature type="transmembrane region" description="Helical" evidence="1">
    <location>
        <begin position="179"/>
        <end position="197"/>
    </location>
</feature>
<feature type="transmembrane region" description="Helical" evidence="1">
    <location>
        <begin position="153"/>
        <end position="173"/>
    </location>
</feature>
<dbReference type="RefSeq" id="WP_057000649.1">
    <property type="nucleotide sequence ID" value="NZ_CBCPHT010000004.1"/>
</dbReference>
<sequence>MNTNKLIKSLIFYMFSAFGISLTIKAMIGVSSFNSLNVALANVTTIKIGTITTIINCCFLLLCWFLDNQRAIKPYFLMLMALLLFGTIINLFLYTFLKSVTISNYFLRVLLFIVGTTISGYSTGRALSLNLLKFPIEHFCVLIANRSNHSFKFYRYSIDIFCVSFSLLLSLLYQLPIVVREGTVISLFLLSFMISWAKEKE</sequence>
<dbReference type="AlphaFoldDB" id="A0AAW9K109"/>
<reference evidence="2" key="1">
    <citation type="submission" date="2023-08" db="EMBL/GenBank/DDBJ databases">
        <title>Genomic characterization of piscicolin 126 produced by Carnobacterium maltaromaticum CM22 strain isolated from salmon (Salmo salar).</title>
        <authorList>
            <person name="Gonzalez-Gragera E."/>
            <person name="Garcia-Lopez J.D."/>
            <person name="Teso-Perez C."/>
            <person name="Gimenez-Hernandez I."/>
            <person name="Peralta-Sanchez J.M."/>
            <person name="Valdivia E."/>
            <person name="Montalban-Lopez M."/>
            <person name="Martin-Platero A.M."/>
            <person name="Banos A."/>
            <person name="Martinez-Bueno M."/>
        </authorList>
    </citation>
    <scope>NUCLEOTIDE SEQUENCE</scope>
    <source>
        <strain evidence="2">CM22</strain>
    </source>
</reference>
<dbReference type="GeneID" id="83606683"/>
<dbReference type="InterPro" id="IPR038750">
    <property type="entry name" value="YczE/YyaS-like"/>
</dbReference>
<evidence type="ECO:0000256" key="1">
    <source>
        <dbReference type="SAM" id="Phobius"/>
    </source>
</evidence>
<comment type="caution">
    <text evidence="2">The sequence shown here is derived from an EMBL/GenBank/DDBJ whole genome shotgun (WGS) entry which is preliminary data.</text>
</comment>
<organism evidence="2 3">
    <name type="scientific">Carnobacterium maltaromaticum</name>
    <name type="common">Carnobacterium piscicola</name>
    <dbReference type="NCBI Taxonomy" id="2751"/>
    <lineage>
        <taxon>Bacteria</taxon>
        <taxon>Bacillati</taxon>
        <taxon>Bacillota</taxon>
        <taxon>Bacilli</taxon>
        <taxon>Lactobacillales</taxon>
        <taxon>Carnobacteriaceae</taxon>
        <taxon>Carnobacterium</taxon>
    </lineage>
</organism>
<evidence type="ECO:0000313" key="3">
    <source>
        <dbReference type="Proteomes" id="UP001290462"/>
    </source>
</evidence>
<name>A0AAW9K109_CARML</name>
<accession>A0AAW9K109</accession>
<dbReference type="PANTHER" id="PTHR40078">
    <property type="entry name" value="INTEGRAL MEMBRANE PROTEIN-RELATED"/>
    <property type="match status" value="1"/>
</dbReference>
<feature type="transmembrane region" description="Helical" evidence="1">
    <location>
        <begin position="45"/>
        <end position="66"/>
    </location>
</feature>
<feature type="transmembrane region" description="Helical" evidence="1">
    <location>
        <begin position="75"/>
        <end position="97"/>
    </location>
</feature>